<feature type="binding site" evidence="3">
    <location>
        <position position="283"/>
    </location>
    <ligand>
        <name>Mg(2+)</name>
        <dbReference type="ChEBI" id="CHEBI:18420"/>
    </ligand>
</feature>
<sequence>MSKLSKKVAGITLAGAVAFSALGVNAKKDIIEAKDKKKEPTNVIMMVMDGTSAGATTLSRWYKGGNLALDEMMAGGVRTYSAESAITDSAPAATALATGNKSNDKFIGVLPSVVNSPGLKPIAAEDAQRPVANVLEGAKQQGKATGIISTSEIQHATPAGFSSHVTHRSNYGDIAEQQVYQNIDVVLGGGKESLTPGSTKNARQDGEDLLEVLENKKYDLVENRDELMKSNSDKIWGSFAPSALAYDFDRKSTKPSEPTLAEMTDKAINTLNKDKDGFFLFVEGSKIDWAAHGNDTVGMISDVLAFDDAVKKALDFAKKDGNTMVIAVSDHGNSGITMGNANTNASYPNTPVSAYIDPLKKAKMTVEGALGQLKEDKSNLTEIAALYGLDNLTAEELETLKASKNIGSDMTKMLANRANIGFTTGGHTGEDMFLYSYGPSRPFGLVENTDIAKKMAGFMGFNLGQLTNKLYINAKDALTKKGYTVRVDETDKANPVLIAQKGSQKVQFPANKNIVIQGTNVTKEVAGINVYNGKDFYISENALKLVK</sequence>
<dbReference type="GO" id="GO:0004035">
    <property type="term" value="F:alkaline phosphatase activity"/>
    <property type="evidence" value="ECO:0007669"/>
    <property type="project" value="TreeGrafter"/>
</dbReference>
<accession>A0A372L9M9</accession>
<dbReference type="AlphaFoldDB" id="A0A372L9M9"/>
<feature type="active site" description="Phosphoserine intermediate" evidence="2">
    <location>
        <position position="89"/>
    </location>
</feature>
<evidence type="ECO:0000256" key="4">
    <source>
        <dbReference type="RuleBase" id="RU003946"/>
    </source>
</evidence>
<dbReference type="CDD" id="cd16012">
    <property type="entry name" value="ALP"/>
    <property type="match status" value="1"/>
</dbReference>
<evidence type="ECO:0000313" key="7">
    <source>
        <dbReference type="Proteomes" id="UP000264541"/>
    </source>
</evidence>
<dbReference type="PRINTS" id="PR00113">
    <property type="entry name" value="ALKPHPHTASE"/>
</dbReference>
<evidence type="ECO:0000256" key="5">
    <source>
        <dbReference type="SAM" id="SignalP"/>
    </source>
</evidence>
<evidence type="ECO:0000256" key="3">
    <source>
        <dbReference type="PIRSR" id="PIRSR601952-2"/>
    </source>
</evidence>
<keyword evidence="7" id="KW-1185">Reference proteome</keyword>
<evidence type="ECO:0000256" key="1">
    <source>
        <dbReference type="ARBA" id="ARBA00022553"/>
    </source>
</evidence>
<dbReference type="InterPro" id="IPR001952">
    <property type="entry name" value="Alkaline_phosphatase"/>
</dbReference>
<dbReference type="Gene3D" id="3.40.720.10">
    <property type="entry name" value="Alkaline Phosphatase, subunit A"/>
    <property type="match status" value="1"/>
</dbReference>
<comment type="cofactor">
    <cofactor evidence="3">
        <name>Zn(2+)</name>
        <dbReference type="ChEBI" id="CHEBI:29105"/>
    </cofactor>
    <text evidence="3">Binds 2 Zn(2+) ions.</text>
</comment>
<dbReference type="SUPFAM" id="SSF53649">
    <property type="entry name" value="Alkaline phosphatase-like"/>
    <property type="match status" value="1"/>
</dbReference>
<proteinExistence type="inferred from homology"/>
<dbReference type="Gene3D" id="1.10.60.40">
    <property type="match status" value="1"/>
</dbReference>
<gene>
    <name evidence="6" type="ORF">D0469_20690</name>
</gene>
<comment type="cofactor">
    <cofactor evidence="3">
        <name>Mg(2+)</name>
        <dbReference type="ChEBI" id="CHEBI:18420"/>
    </cofactor>
    <text evidence="3">Binds 1 Mg(2+) ion.</text>
</comment>
<feature type="binding site" evidence="3">
    <location>
        <position position="292"/>
    </location>
    <ligand>
        <name>Zn(2+)</name>
        <dbReference type="ChEBI" id="CHEBI:29105"/>
        <label>2</label>
    </ligand>
</feature>
<feature type="binding site" evidence="3">
    <location>
        <position position="288"/>
    </location>
    <ligand>
        <name>Zn(2+)</name>
        <dbReference type="ChEBI" id="CHEBI:29105"/>
        <label>2</label>
    </ligand>
</feature>
<dbReference type="PANTHER" id="PTHR11596:SF5">
    <property type="entry name" value="ALKALINE PHOSPHATASE"/>
    <property type="match status" value="1"/>
</dbReference>
<feature type="chain" id="PRO_5017034872" evidence="5">
    <location>
        <begin position="27"/>
        <end position="547"/>
    </location>
</feature>
<keyword evidence="3" id="KW-0862">Zinc</keyword>
<keyword evidence="1" id="KW-0597">Phosphoprotein</keyword>
<keyword evidence="5" id="KW-0732">Signal</keyword>
<feature type="binding site" evidence="3">
    <location>
        <position position="427"/>
    </location>
    <ligand>
        <name>Zn(2+)</name>
        <dbReference type="ChEBI" id="CHEBI:29105"/>
        <label>2</label>
    </ligand>
</feature>
<feature type="binding site" evidence="3">
    <location>
        <position position="331"/>
    </location>
    <ligand>
        <name>Zn(2+)</name>
        <dbReference type="ChEBI" id="CHEBI:29105"/>
        <label>2</label>
    </ligand>
</feature>
<keyword evidence="3" id="KW-0479">Metal-binding</keyword>
<reference evidence="6 7" key="1">
    <citation type="submission" date="2018-08" db="EMBL/GenBank/DDBJ databases">
        <title>Bacillus chawlae sp. nov., Bacillus glennii sp. nov., and Bacillus saganii sp. nov. Isolated from the Vehicle Assembly Building at Kennedy Space Center where the Viking Spacecraft were Assembled.</title>
        <authorList>
            <person name="Seuylemezian A."/>
            <person name="Vaishampayan P."/>
        </authorList>
    </citation>
    <scope>NUCLEOTIDE SEQUENCE [LARGE SCALE GENOMIC DNA]</scope>
    <source>
        <strain evidence="6 7">V47-23a</strain>
    </source>
</reference>
<dbReference type="GO" id="GO:0046872">
    <property type="term" value="F:metal ion binding"/>
    <property type="evidence" value="ECO:0007669"/>
    <property type="project" value="UniProtKB-KW"/>
</dbReference>
<feature type="binding site" evidence="3">
    <location>
        <position position="330"/>
    </location>
    <ligand>
        <name>Zn(2+)</name>
        <dbReference type="ChEBI" id="CHEBI:29105"/>
        <label>2</label>
    </ligand>
</feature>
<dbReference type="InterPro" id="IPR017850">
    <property type="entry name" value="Alkaline_phosphatase_core_sf"/>
</dbReference>
<feature type="binding site" evidence="3">
    <location>
        <position position="155"/>
    </location>
    <ligand>
        <name>Mg(2+)</name>
        <dbReference type="ChEBI" id="CHEBI:18420"/>
    </ligand>
</feature>
<dbReference type="Proteomes" id="UP000264541">
    <property type="component" value="Unassembled WGS sequence"/>
</dbReference>
<feature type="signal peptide" evidence="5">
    <location>
        <begin position="1"/>
        <end position="26"/>
    </location>
</feature>
<evidence type="ECO:0000256" key="2">
    <source>
        <dbReference type="PIRSR" id="PIRSR601952-1"/>
    </source>
</evidence>
<dbReference type="PANTHER" id="PTHR11596">
    <property type="entry name" value="ALKALINE PHOSPHATASE"/>
    <property type="match status" value="1"/>
</dbReference>
<dbReference type="SMART" id="SM00098">
    <property type="entry name" value="alkPPc"/>
    <property type="match status" value="1"/>
</dbReference>
<feature type="binding site" evidence="3">
    <location>
        <position position="157"/>
    </location>
    <ligand>
        <name>Mg(2+)</name>
        <dbReference type="ChEBI" id="CHEBI:18420"/>
    </ligand>
</feature>
<dbReference type="OrthoDB" id="9794455at2"/>
<dbReference type="Pfam" id="PF00245">
    <property type="entry name" value="Alk_phosphatase"/>
    <property type="match status" value="1"/>
</dbReference>
<feature type="binding site" evidence="3">
    <location>
        <position position="49"/>
    </location>
    <ligand>
        <name>Zn(2+)</name>
        <dbReference type="ChEBI" id="CHEBI:29105"/>
        <label>2</label>
    </ligand>
</feature>
<organism evidence="6 7">
    <name type="scientific">Peribacillus saganii</name>
    <dbReference type="NCBI Taxonomy" id="2303992"/>
    <lineage>
        <taxon>Bacteria</taxon>
        <taxon>Bacillati</taxon>
        <taxon>Bacillota</taxon>
        <taxon>Bacilli</taxon>
        <taxon>Bacillales</taxon>
        <taxon>Bacillaceae</taxon>
        <taxon>Peribacillus</taxon>
    </lineage>
</organism>
<comment type="similarity">
    <text evidence="4">Belongs to the alkaline phosphatase family.</text>
</comment>
<name>A0A372L9M9_9BACI</name>
<evidence type="ECO:0000313" key="6">
    <source>
        <dbReference type="EMBL" id="RFU62247.1"/>
    </source>
</evidence>
<comment type="caution">
    <text evidence="6">The sequence shown here is derived from an EMBL/GenBank/DDBJ whole genome shotgun (WGS) entry which is preliminary data.</text>
</comment>
<keyword evidence="3" id="KW-0460">Magnesium</keyword>
<protein>
    <submittedName>
        <fullName evidence="6">Alkaline phosphatase</fullName>
    </submittedName>
</protein>
<dbReference type="RefSeq" id="WP_117328600.1">
    <property type="nucleotide sequence ID" value="NZ_QVTE01000079.1"/>
</dbReference>
<feature type="binding site" evidence="3">
    <location>
        <position position="49"/>
    </location>
    <ligand>
        <name>Mg(2+)</name>
        <dbReference type="ChEBI" id="CHEBI:18420"/>
    </ligand>
</feature>
<dbReference type="EMBL" id="QVTE01000079">
    <property type="protein sequence ID" value="RFU62247.1"/>
    <property type="molecule type" value="Genomic_DNA"/>
</dbReference>